<proteinExistence type="predicted"/>
<dbReference type="InterPro" id="IPR024983">
    <property type="entry name" value="CHAT_dom"/>
</dbReference>
<dbReference type="RefSeq" id="WP_388010696.1">
    <property type="nucleotide sequence ID" value="NZ_JBHUEE010000013.1"/>
</dbReference>
<dbReference type="Pfam" id="PF12770">
    <property type="entry name" value="CHAT"/>
    <property type="match status" value="1"/>
</dbReference>
<evidence type="ECO:0000259" key="1">
    <source>
        <dbReference type="Pfam" id="PF12770"/>
    </source>
</evidence>
<evidence type="ECO:0000313" key="2">
    <source>
        <dbReference type="EMBL" id="MFD1719760.1"/>
    </source>
</evidence>
<dbReference type="Gene3D" id="1.25.40.10">
    <property type="entry name" value="Tetratricopeptide repeat domain"/>
    <property type="match status" value="1"/>
</dbReference>
<dbReference type="Proteomes" id="UP001597277">
    <property type="component" value="Unassembled WGS sequence"/>
</dbReference>
<reference evidence="3" key="1">
    <citation type="journal article" date="2019" name="Int. J. Syst. Evol. Microbiol.">
        <title>The Global Catalogue of Microorganisms (GCM) 10K type strain sequencing project: providing services to taxonomists for standard genome sequencing and annotation.</title>
        <authorList>
            <consortium name="The Broad Institute Genomics Platform"/>
            <consortium name="The Broad Institute Genome Sequencing Center for Infectious Disease"/>
            <person name="Wu L."/>
            <person name="Ma J."/>
        </authorList>
    </citation>
    <scope>NUCLEOTIDE SEQUENCE [LARGE SCALE GENOMIC DNA]</scope>
    <source>
        <strain evidence="3">JCM 17130</strain>
    </source>
</reference>
<gene>
    <name evidence="2" type="ORF">ACFSE6_18095</name>
</gene>
<protein>
    <submittedName>
        <fullName evidence="2">CHAT domain-containing protein</fullName>
    </submittedName>
</protein>
<accession>A0ABW4L8I8</accession>
<dbReference type="SUPFAM" id="SSF48452">
    <property type="entry name" value="TPR-like"/>
    <property type="match status" value="1"/>
</dbReference>
<dbReference type="SMART" id="SM00028">
    <property type="entry name" value="TPR"/>
    <property type="match status" value="4"/>
</dbReference>
<comment type="caution">
    <text evidence="2">The sequence shown here is derived from an EMBL/GenBank/DDBJ whole genome shotgun (WGS) entry which is preliminary data.</text>
</comment>
<dbReference type="InterPro" id="IPR019734">
    <property type="entry name" value="TPR_rpt"/>
</dbReference>
<dbReference type="InterPro" id="IPR011990">
    <property type="entry name" value="TPR-like_helical_dom_sf"/>
</dbReference>
<sequence length="830" mass="88139">MAALSAETLHERGLEQTNKGRYTSALKTLAQAAARAHSNDVRARVAGTTAYLLARTGRPDEAEALCREALETPDGNGLSEETKAVLYGQLGTLALERGDFDHGLDWLDIAIGMEADGKRRGNMLINRSVAATRLGRLTEARLDLDKASATFATQGEEMFRAIADHNSGYISLLEGDLVTALQKMTAARAALSVSAAHVATCDLDRAEVLREAGLVREAEDTLAAVARAFGANRMPQARAEAEFQLARSLLTHDPARARAVAAGAARRFERLGAEGWAVRAEAVRLRAALAAGRVRGRHAPAPEQLDDVARRLEAAGFPGERDALRLTQKAAEARAGRVVGDLPRPRRRDPLPLRLLGYEARAARAAARGRDGEARRHAADGLHQLVSWQASFGALDMLSSVAMHANGLLHEGLEAAKRSRRPEIVFEWSERARHFSQQVSPVRPPPDPELAADLAELRRLSADAGSDAAAAARIARLRDQVRDRQWSNTVPAVNIPRVSLEELRAGLDAETALVTFVFSRGGLTCLTVPGANAGPPTLHEISWPAVKDRLSGLRAELDVSASVRSGPLAQVVRQTLEVRLTDLSDLLVRHAMRTAGDPRRVVVTAPGALVDVPWAMLPALRGRSVTLTRSASRWVSTPRTVPVPRTAGFAVGPGVARGPDEARAGARAWVAAGSEAETAEPRVLAGEGALVAAVTELAGRVDVLHVAAHGRHAPNSPLLSGFELADGPLFGYDIDLIPRAPETVVLSACELGRSSVRWGEEAVGMARAWLHAGTRCVIAAPVAVADDVASDLLGALHRWLAGGLAPADALAAATAETGHIAPFLCHGSGF</sequence>
<name>A0ABW4L8I8_9MICO</name>
<organism evidence="2 3">
    <name type="scientific">Georgenia deserti</name>
    <dbReference type="NCBI Taxonomy" id="2093781"/>
    <lineage>
        <taxon>Bacteria</taxon>
        <taxon>Bacillati</taxon>
        <taxon>Actinomycetota</taxon>
        <taxon>Actinomycetes</taxon>
        <taxon>Micrococcales</taxon>
        <taxon>Bogoriellaceae</taxon>
        <taxon>Georgenia</taxon>
    </lineage>
</organism>
<feature type="domain" description="CHAT" evidence="1">
    <location>
        <begin position="584"/>
        <end position="814"/>
    </location>
</feature>
<dbReference type="EMBL" id="JBHUEE010000013">
    <property type="protein sequence ID" value="MFD1719760.1"/>
    <property type="molecule type" value="Genomic_DNA"/>
</dbReference>
<evidence type="ECO:0000313" key="3">
    <source>
        <dbReference type="Proteomes" id="UP001597277"/>
    </source>
</evidence>
<keyword evidence="3" id="KW-1185">Reference proteome</keyword>